<keyword evidence="2" id="KW-1185">Reference proteome</keyword>
<organism evidence="1 2">
    <name type="scientific">Pluteus cervinus</name>
    <dbReference type="NCBI Taxonomy" id="181527"/>
    <lineage>
        <taxon>Eukaryota</taxon>
        <taxon>Fungi</taxon>
        <taxon>Dikarya</taxon>
        <taxon>Basidiomycota</taxon>
        <taxon>Agaricomycotina</taxon>
        <taxon>Agaricomycetes</taxon>
        <taxon>Agaricomycetidae</taxon>
        <taxon>Agaricales</taxon>
        <taxon>Pluteineae</taxon>
        <taxon>Pluteaceae</taxon>
        <taxon>Pluteus</taxon>
    </lineage>
</organism>
<protein>
    <submittedName>
        <fullName evidence="1">Uncharacterized protein</fullName>
    </submittedName>
</protein>
<sequence length="178" mass="19537">MANNGERDVPACHVPDCGLPIDVVIKTSDAQYFGTHLQNLESHADGFPPASLGKRKRVNHMDIEEDSEVTSLMLHLMHKQPQPDLRQTPISILVRLAEAAEKYLIYSAMNICRVVLNTRTSEAPLGILAYAIKHGYHEVADVAGPLSLGESWNEARNELGPSGVMLWASCVCSFNQSS</sequence>
<gene>
    <name evidence="1" type="ORF">BDN72DRAFT_896213</name>
</gene>
<reference evidence="1 2" key="1">
    <citation type="journal article" date="2019" name="Nat. Ecol. Evol.">
        <title>Megaphylogeny resolves global patterns of mushroom evolution.</title>
        <authorList>
            <person name="Varga T."/>
            <person name="Krizsan K."/>
            <person name="Foldi C."/>
            <person name="Dima B."/>
            <person name="Sanchez-Garcia M."/>
            <person name="Sanchez-Ramirez S."/>
            <person name="Szollosi G.J."/>
            <person name="Szarkandi J.G."/>
            <person name="Papp V."/>
            <person name="Albert L."/>
            <person name="Andreopoulos W."/>
            <person name="Angelini C."/>
            <person name="Antonin V."/>
            <person name="Barry K.W."/>
            <person name="Bougher N.L."/>
            <person name="Buchanan P."/>
            <person name="Buyck B."/>
            <person name="Bense V."/>
            <person name="Catcheside P."/>
            <person name="Chovatia M."/>
            <person name="Cooper J."/>
            <person name="Damon W."/>
            <person name="Desjardin D."/>
            <person name="Finy P."/>
            <person name="Geml J."/>
            <person name="Haridas S."/>
            <person name="Hughes K."/>
            <person name="Justo A."/>
            <person name="Karasinski D."/>
            <person name="Kautmanova I."/>
            <person name="Kiss B."/>
            <person name="Kocsube S."/>
            <person name="Kotiranta H."/>
            <person name="LaButti K.M."/>
            <person name="Lechner B.E."/>
            <person name="Liimatainen K."/>
            <person name="Lipzen A."/>
            <person name="Lukacs Z."/>
            <person name="Mihaltcheva S."/>
            <person name="Morgado L.N."/>
            <person name="Niskanen T."/>
            <person name="Noordeloos M.E."/>
            <person name="Ohm R.A."/>
            <person name="Ortiz-Santana B."/>
            <person name="Ovrebo C."/>
            <person name="Racz N."/>
            <person name="Riley R."/>
            <person name="Savchenko A."/>
            <person name="Shiryaev A."/>
            <person name="Soop K."/>
            <person name="Spirin V."/>
            <person name="Szebenyi C."/>
            <person name="Tomsovsky M."/>
            <person name="Tulloss R.E."/>
            <person name="Uehling J."/>
            <person name="Grigoriev I.V."/>
            <person name="Vagvolgyi C."/>
            <person name="Papp T."/>
            <person name="Martin F.M."/>
            <person name="Miettinen O."/>
            <person name="Hibbett D.S."/>
            <person name="Nagy L.G."/>
        </authorList>
    </citation>
    <scope>NUCLEOTIDE SEQUENCE [LARGE SCALE GENOMIC DNA]</scope>
    <source>
        <strain evidence="1 2">NL-1719</strain>
    </source>
</reference>
<accession>A0ACD3AY78</accession>
<evidence type="ECO:0000313" key="2">
    <source>
        <dbReference type="Proteomes" id="UP000308600"/>
    </source>
</evidence>
<proteinExistence type="predicted"/>
<name>A0ACD3AY78_9AGAR</name>
<dbReference type="Proteomes" id="UP000308600">
    <property type="component" value="Unassembled WGS sequence"/>
</dbReference>
<dbReference type="EMBL" id="ML208308">
    <property type="protein sequence ID" value="TFK70765.1"/>
    <property type="molecule type" value="Genomic_DNA"/>
</dbReference>
<evidence type="ECO:0000313" key="1">
    <source>
        <dbReference type="EMBL" id="TFK70765.1"/>
    </source>
</evidence>